<protein>
    <recommendedName>
        <fullName evidence="3">Leucine-rich repeat domain-containing protein</fullName>
    </recommendedName>
</protein>
<dbReference type="InterPro" id="IPR026906">
    <property type="entry name" value="LRR_5"/>
</dbReference>
<name>A0A4U8QGV1_9FIRM</name>
<gene>
    <name evidence="1" type="ORF">DSM106044_02303</name>
</gene>
<dbReference type="AlphaFoldDB" id="A0A4U8QGV1"/>
<dbReference type="Gene3D" id="3.80.10.10">
    <property type="entry name" value="Ribonuclease Inhibitor"/>
    <property type="match status" value="1"/>
</dbReference>
<comment type="caution">
    <text evidence="1">The sequence shown here is derived from an EMBL/GenBank/DDBJ whole genome shotgun (WGS) entry which is preliminary data.</text>
</comment>
<dbReference type="Proteomes" id="UP000306509">
    <property type="component" value="Unassembled WGS sequence"/>
</dbReference>
<sequence>MQFDYIIENKEVCILRCFGEGRKVVIPGQLEGYPVTALGKYIFSGAYDGDGGKKAICADLPEEVILPETVQTIGDYAFYGCRQLKKMALYQGVREIGGGAFTGCAKLSRLKISLDGPMGYCFKNVIAELNHEVEVKLSREGQTIARLLFPEYYEEAVENTPARILETRIHGSGYTYRQCFHNGEFKFLEYDRLFYDAKAWESEDFCVHLALYRLEYPLQLTGEHEIQYREYLSEHSIAAGMWLIRSDRMHQLDFLSSQIVWQPEILEHLIRFAGEQERMEAVGYLMDYKNEHFAKKKKSFDL</sequence>
<dbReference type="EMBL" id="QGQD01000046">
    <property type="protein sequence ID" value="TLD00836.1"/>
    <property type="molecule type" value="Genomic_DNA"/>
</dbReference>
<proteinExistence type="predicted"/>
<keyword evidence="2" id="KW-1185">Reference proteome</keyword>
<dbReference type="Pfam" id="PF13306">
    <property type="entry name" value="LRR_5"/>
    <property type="match status" value="1"/>
</dbReference>
<evidence type="ECO:0008006" key="3">
    <source>
        <dbReference type="Google" id="ProtNLM"/>
    </source>
</evidence>
<dbReference type="RefSeq" id="WP_138002466.1">
    <property type="nucleotide sequence ID" value="NZ_QGQD01000046.1"/>
</dbReference>
<dbReference type="InterPro" id="IPR032675">
    <property type="entry name" value="LRR_dom_sf"/>
</dbReference>
<organism evidence="1 2">
    <name type="scientific">Robinsoniella peoriensis</name>
    <dbReference type="NCBI Taxonomy" id="180332"/>
    <lineage>
        <taxon>Bacteria</taxon>
        <taxon>Bacillati</taxon>
        <taxon>Bacillota</taxon>
        <taxon>Clostridia</taxon>
        <taxon>Lachnospirales</taxon>
        <taxon>Lachnospiraceae</taxon>
        <taxon>Robinsoniella</taxon>
    </lineage>
</organism>
<accession>A0A4U8QGV1</accession>
<reference evidence="1 2" key="1">
    <citation type="journal article" date="2019" name="Anaerobe">
        <title>Detection of Robinsoniella peoriensis in multiple bone samples of a trauma patient.</title>
        <authorList>
            <person name="Schrottner P."/>
            <person name="Hartwich K."/>
            <person name="Bunk B."/>
            <person name="Schober I."/>
            <person name="Helbig S."/>
            <person name="Rudolph W.W."/>
            <person name="Gunzer F."/>
        </authorList>
    </citation>
    <scope>NUCLEOTIDE SEQUENCE [LARGE SCALE GENOMIC DNA]</scope>
    <source>
        <strain evidence="1 2">DSM 106044</strain>
    </source>
</reference>
<evidence type="ECO:0000313" key="2">
    <source>
        <dbReference type="Proteomes" id="UP000306509"/>
    </source>
</evidence>
<evidence type="ECO:0000313" key="1">
    <source>
        <dbReference type="EMBL" id="TLD00836.1"/>
    </source>
</evidence>
<dbReference type="STRING" id="180332.GCA_000797495_05195"/>